<dbReference type="SUPFAM" id="SSF51556">
    <property type="entry name" value="Metallo-dependent hydrolases"/>
    <property type="match status" value="1"/>
</dbReference>
<sequence length="365" mass="41500">MKSSIIDCDIHLPSVKSEVMAYLPRHYCEQIETFGWRLPTQGSMYLNGAKGGIMQEQRFPQDGETSSILSYFQKEHLDKYNVDYAILTGIGDYAITATPDPDYSAALCRAYNDYAIDSFISADPRIKGSIMIPKSDPLLAAKEIDRIGACPGIVQVIASNGAEKPYGNRFYYPIYEACVRNHLPFAVHVSMEGIGINPPPTGVGRVSHYAEYRLARTQIMMAHLASMIFEGVFERFPALQFVIIEAGMLWMAPYLWRMDQEWKALRSQTPWVKEPPSEYFRKHVKFTSQPIELPPDEFMPLFPSLLQAIHAEQSLMFASDYPHWDFDSPVRAFPKLDNSLRERIFYQNAAALYGLPPRGETEEVV</sequence>
<evidence type="ECO:0000313" key="3">
    <source>
        <dbReference type="EMBL" id="MFC4597415.1"/>
    </source>
</evidence>
<dbReference type="InterPro" id="IPR032466">
    <property type="entry name" value="Metal_Hydrolase"/>
</dbReference>
<evidence type="ECO:0000256" key="1">
    <source>
        <dbReference type="ARBA" id="ARBA00023239"/>
    </source>
</evidence>
<evidence type="ECO:0000259" key="2">
    <source>
        <dbReference type="Pfam" id="PF04909"/>
    </source>
</evidence>
<dbReference type="PANTHER" id="PTHR21240">
    <property type="entry name" value="2-AMINO-3-CARBOXYLMUCONATE-6-SEMIALDEHYDE DECARBOXYLASE"/>
    <property type="match status" value="1"/>
</dbReference>
<dbReference type="PANTHER" id="PTHR21240:SF28">
    <property type="entry name" value="ISO-OROTATE DECARBOXYLASE (EUROFUNG)"/>
    <property type="match status" value="1"/>
</dbReference>
<accession>A0ABV9F8P1</accession>
<dbReference type="EMBL" id="JBHSEP010000002">
    <property type="protein sequence ID" value="MFC4597415.1"/>
    <property type="molecule type" value="Genomic_DNA"/>
</dbReference>
<protein>
    <submittedName>
        <fullName evidence="3">Amidohydrolase family protein</fullName>
    </submittedName>
</protein>
<dbReference type="InterPro" id="IPR006680">
    <property type="entry name" value="Amidohydro-rel"/>
</dbReference>
<comment type="caution">
    <text evidence="3">The sequence shown here is derived from an EMBL/GenBank/DDBJ whole genome shotgun (WGS) entry which is preliminary data.</text>
</comment>
<dbReference type="Gene3D" id="3.20.20.140">
    <property type="entry name" value="Metal-dependent hydrolases"/>
    <property type="match status" value="1"/>
</dbReference>
<name>A0ABV9F8P1_9BACL</name>
<reference evidence="4" key="1">
    <citation type="journal article" date="2019" name="Int. J. Syst. Evol. Microbiol.">
        <title>The Global Catalogue of Microorganisms (GCM) 10K type strain sequencing project: providing services to taxonomists for standard genome sequencing and annotation.</title>
        <authorList>
            <consortium name="The Broad Institute Genomics Platform"/>
            <consortium name="The Broad Institute Genome Sequencing Center for Infectious Disease"/>
            <person name="Wu L."/>
            <person name="Ma J."/>
        </authorList>
    </citation>
    <scope>NUCLEOTIDE SEQUENCE [LARGE SCALE GENOMIC DNA]</scope>
    <source>
        <strain evidence="4">CCUG 49571</strain>
    </source>
</reference>
<dbReference type="Proteomes" id="UP001596028">
    <property type="component" value="Unassembled WGS sequence"/>
</dbReference>
<keyword evidence="4" id="KW-1185">Reference proteome</keyword>
<gene>
    <name evidence="3" type="ORF">ACFO3S_04135</name>
</gene>
<feature type="domain" description="Amidohydrolase-related" evidence="2">
    <location>
        <begin position="6"/>
        <end position="355"/>
    </location>
</feature>
<dbReference type="InterPro" id="IPR032465">
    <property type="entry name" value="ACMSD"/>
</dbReference>
<keyword evidence="1" id="KW-0456">Lyase</keyword>
<organism evidence="3 4">
    <name type="scientific">Cohnella hongkongensis</name>
    <dbReference type="NCBI Taxonomy" id="178337"/>
    <lineage>
        <taxon>Bacteria</taxon>
        <taxon>Bacillati</taxon>
        <taxon>Bacillota</taxon>
        <taxon>Bacilli</taxon>
        <taxon>Bacillales</taxon>
        <taxon>Paenibacillaceae</taxon>
        <taxon>Cohnella</taxon>
    </lineage>
</organism>
<dbReference type="RefSeq" id="WP_378092579.1">
    <property type="nucleotide sequence ID" value="NZ_JBHSEP010000002.1"/>
</dbReference>
<proteinExistence type="predicted"/>
<evidence type="ECO:0000313" key="4">
    <source>
        <dbReference type="Proteomes" id="UP001596028"/>
    </source>
</evidence>
<dbReference type="Pfam" id="PF04909">
    <property type="entry name" value="Amidohydro_2"/>
    <property type="match status" value="1"/>
</dbReference>